<evidence type="ECO:0000256" key="2">
    <source>
        <dbReference type="PROSITE-ProRule" id="PRU00335"/>
    </source>
</evidence>
<organism evidence="4 5">
    <name type="scientific">Sphingobium tyrosinilyticum</name>
    <dbReference type="NCBI Taxonomy" id="2715436"/>
    <lineage>
        <taxon>Bacteria</taxon>
        <taxon>Pseudomonadati</taxon>
        <taxon>Pseudomonadota</taxon>
        <taxon>Alphaproteobacteria</taxon>
        <taxon>Sphingomonadales</taxon>
        <taxon>Sphingomonadaceae</taxon>
        <taxon>Sphingobium</taxon>
    </lineage>
</organism>
<accession>A0ABV9F0G9</accession>
<proteinExistence type="predicted"/>
<dbReference type="PROSITE" id="PS50977">
    <property type="entry name" value="HTH_TETR_2"/>
    <property type="match status" value="1"/>
</dbReference>
<evidence type="ECO:0000313" key="5">
    <source>
        <dbReference type="Proteomes" id="UP001595957"/>
    </source>
</evidence>
<evidence type="ECO:0000256" key="1">
    <source>
        <dbReference type="ARBA" id="ARBA00023125"/>
    </source>
</evidence>
<dbReference type="InterPro" id="IPR023772">
    <property type="entry name" value="DNA-bd_HTH_TetR-type_CS"/>
</dbReference>
<dbReference type="InterPro" id="IPR050109">
    <property type="entry name" value="HTH-type_TetR-like_transc_reg"/>
</dbReference>
<keyword evidence="5" id="KW-1185">Reference proteome</keyword>
<sequence>METVTPRRNQLQEEQRSRTRHIIAQAALKVFSERGYVASSIEQILVKAGVSRAAFYSHFDGKLAVVIAIADDFEPAWKPVFRHLAELCNPQLPELMAWTAGYLNFHRSNVETCTLLTQVAALEEQLYRKISLQRDALIDMLAELQPAFAAAKQDSDVMLEAQILLLGIDQTCFHLVRQHLRNPGDTATRIMASQMRHFFQRNGTR</sequence>
<feature type="DNA-binding region" description="H-T-H motif" evidence="2">
    <location>
        <begin position="40"/>
        <end position="59"/>
    </location>
</feature>
<evidence type="ECO:0000259" key="3">
    <source>
        <dbReference type="PROSITE" id="PS50977"/>
    </source>
</evidence>
<dbReference type="Proteomes" id="UP001595957">
    <property type="component" value="Unassembled WGS sequence"/>
</dbReference>
<gene>
    <name evidence="4" type="ORF">ACFO3E_11770</name>
</gene>
<comment type="caution">
    <text evidence="4">The sequence shown here is derived from an EMBL/GenBank/DDBJ whole genome shotgun (WGS) entry which is preliminary data.</text>
</comment>
<name>A0ABV9F0G9_9SPHN</name>
<dbReference type="EMBL" id="JBHSFZ010000025">
    <property type="protein sequence ID" value="MFC4594863.1"/>
    <property type="molecule type" value="Genomic_DNA"/>
</dbReference>
<dbReference type="PRINTS" id="PR00455">
    <property type="entry name" value="HTHTETR"/>
</dbReference>
<dbReference type="Gene3D" id="1.10.357.10">
    <property type="entry name" value="Tetracycline Repressor, domain 2"/>
    <property type="match status" value="1"/>
</dbReference>
<reference evidence="5" key="1">
    <citation type="journal article" date="2019" name="Int. J. Syst. Evol. Microbiol.">
        <title>The Global Catalogue of Microorganisms (GCM) 10K type strain sequencing project: providing services to taxonomists for standard genome sequencing and annotation.</title>
        <authorList>
            <consortium name="The Broad Institute Genomics Platform"/>
            <consortium name="The Broad Institute Genome Sequencing Center for Infectious Disease"/>
            <person name="Wu L."/>
            <person name="Ma J."/>
        </authorList>
    </citation>
    <scope>NUCLEOTIDE SEQUENCE [LARGE SCALE GENOMIC DNA]</scope>
    <source>
        <strain evidence="5">NBRC 103632</strain>
    </source>
</reference>
<dbReference type="PANTHER" id="PTHR30055">
    <property type="entry name" value="HTH-TYPE TRANSCRIPTIONAL REGULATOR RUTR"/>
    <property type="match status" value="1"/>
</dbReference>
<evidence type="ECO:0000313" key="4">
    <source>
        <dbReference type="EMBL" id="MFC4594863.1"/>
    </source>
</evidence>
<dbReference type="RefSeq" id="WP_380804895.1">
    <property type="nucleotide sequence ID" value="NZ_JBHSFZ010000025.1"/>
</dbReference>
<dbReference type="SUPFAM" id="SSF46689">
    <property type="entry name" value="Homeodomain-like"/>
    <property type="match status" value="1"/>
</dbReference>
<feature type="domain" description="HTH tetR-type" evidence="3">
    <location>
        <begin position="17"/>
        <end position="77"/>
    </location>
</feature>
<dbReference type="InterPro" id="IPR009057">
    <property type="entry name" value="Homeodomain-like_sf"/>
</dbReference>
<dbReference type="PROSITE" id="PS01081">
    <property type="entry name" value="HTH_TETR_1"/>
    <property type="match status" value="1"/>
</dbReference>
<dbReference type="PANTHER" id="PTHR30055:SF223">
    <property type="entry name" value="HTH-TYPE TRANSCRIPTIONAL REGULATOR UIDR"/>
    <property type="match status" value="1"/>
</dbReference>
<keyword evidence="1 2" id="KW-0238">DNA-binding</keyword>
<dbReference type="Pfam" id="PF00440">
    <property type="entry name" value="TetR_N"/>
    <property type="match status" value="1"/>
</dbReference>
<dbReference type="InterPro" id="IPR001647">
    <property type="entry name" value="HTH_TetR"/>
</dbReference>
<protein>
    <submittedName>
        <fullName evidence="4">TetR/AcrR family transcriptional regulator</fullName>
    </submittedName>
</protein>